<dbReference type="Proteomes" id="UP001168972">
    <property type="component" value="Unassembled WGS sequence"/>
</dbReference>
<sequence length="98" mass="10764">MLPRIADDIVSATTYIFFDVYLAESAMWTFISLISAARGNDDKASNAAKSNVPYEKSPDLFKPMTTEFQISSEHVVNFAIIGGADTPSIHLGLRHLSK</sequence>
<reference evidence="1" key="1">
    <citation type="journal article" date="2023" name="bioRxiv">
        <title>Scaffold-level genome assemblies of two parasitoid biocontrol wasps reveal the parthenogenesis mechanism and an associated novel virus.</title>
        <authorList>
            <person name="Inwood S."/>
            <person name="Skelly J."/>
            <person name="Guhlin J."/>
            <person name="Harrop T."/>
            <person name="Goldson S."/>
            <person name="Dearden P."/>
        </authorList>
    </citation>
    <scope>NUCLEOTIDE SEQUENCE</scope>
    <source>
        <strain evidence="1">Lincoln</strain>
        <tissue evidence="1">Whole body</tissue>
    </source>
</reference>
<organism evidence="1 2">
    <name type="scientific">Microctonus hyperodae</name>
    <name type="common">Parasitoid wasp</name>
    <dbReference type="NCBI Taxonomy" id="165561"/>
    <lineage>
        <taxon>Eukaryota</taxon>
        <taxon>Metazoa</taxon>
        <taxon>Ecdysozoa</taxon>
        <taxon>Arthropoda</taxon>
        <taxon>Hexapoda</taxon>
        <taxon>Insecta</taxon>
        <taxon>Pterygota</taxon>
        <taxon>Neoptera</taxon>
        <taxon>Endopterygota</taxon>
        <taxon>Hymenoptera</taxon>
        <taxon>Apocrita</taxon>
        <taxon>Ichneumonoidea</taxon>
        <taxon>Braconidae</taxon>
        <taxon>Euphorinae</taxon>
        <taxon>Microctonus</taxon>
    </lineage>
</organism>
<protein>
    <submittedName>
        <fullName evidence="1">Uncharacterized protein</fullName>
    </submittedName>
</protein>
<name>A0AA39KMA7_MICHY</name>
<proteinExistence type="predicted"/>
<keyword evidence="2" id="KW-1185">Reference proteome</keyword>
<gene>
    <name evidence="1" type="ORF">PV327_004065</name>
</gene>
<accession>A0AA39KMA7</accession>
<dbReference type="AlphaFoldDB" id="A0AA39KMA7"/>
<evidence type="ECO:0000313" key="2">
    <source>
        <dbReference type="Proteomes" id="UP001168972"/>
    </source>
</evidence>
<comment type="caution">
    <text evidence="1">The sequence shown here is derived from an EMBL/GenBank/DDBJ whole genome shotgun (WGS) entry which is preliminary data.</text>
</comment>
<evidence type="ECO:0000313" key="1">
    <source>
        <dbReference type="EMBL" id="KAK0166571.1"/>
    </source>
</evidence>
<reference evidence="1" key="2">
    <citation type="submission" date="2023-03" db="EMBL/GenBank/DDBJ databases">
        <authorList>
            <person name="Inwood S.N."/>
            <person name="Skelly J.G."/>
            <person name="Guhlin J."/>
            <person name="Harrop T.W.R."/>
            <person name="Goldson S.G."/>
            <person name="Dearden P.K."/>
        </authorList>
    </citation>
    <scope>NUCLEOTIDE SEQUENCE</scope>
    <source>
        <strain evidence="1">Lincoln</strain>
        <tissue evidence="1">Whole body</tissue>
    </source>
</reference>
<dbReference type="EMBL" id="JAQQBR010001832">
    <property type="protein sequence ID" value="KAK0166571.1"/>
    <property type="molecule type" value="Genomic_DNA"/>
</dbReference>